<keyword evidence="1" id="KW-0808">Transferase</keyword>
<evidence type="ECO:0000313" key="5">
    <source>
        <dbReference type="Proteomes" id="UP001500974"/>
    </source>
</evidence>
<evidence type="ECO:0000256" key="2">
    <source>
        <dbReference type="SAM" id="MobiDB-lite"/>
    </source>
</evidence>
<evidence type="ECO:0000259" key="3">
    <source>
        <dbReference type="Pfam" id="PF00534"/>
    </source>
</evidence>
<accession>A0ABP5MM39</accession>
<reference evidence="5" key="1">
    <citation type="journal article" date="2019" name="Int. J. Syst. Evol. Microbiol.">
        <title>The Global Catalogue of Microorganisms (GCM) 10K type strain sequencing project: providing services to taxonomists for standard genome sequencing and annotation.</title>
        <authorList>
            <consortium name="The Broad Institute Genomics Platform"/>
            <consortium name="The Broad Institute Genome Sequencing Center for Infectious Disease"/>
            <person name="Wu L."/>
            <person name="Ma J."/>
        </authorList>
    </citation>
    <scope>NUCLEOTIDE SEQUENCE [LARGE SCALE GENOMIC DNA]</scope>
    <source>
        <strain evidence="5">JCM 14917</strain>
    </source>
</reference>
<dbReference type="Gene3D" id="3.40.50.2000">
    <property type="entry name" value="Glycogen Phosphorylase B"/>
    <property type="match status" value="2"/>
</dbReference>
<protein>
    <submittedName>
        <fullName evidence="4">Glycosyltransferase family 4 protein</fullName>
    </submittedName>
</protein>
<keyword evidence="5" id="KW-1185">Reference proteome</keyword>
<feature type="region of interest" description="Disordered" evidence="2">
    <location>
        <begin position="416"/>
        <end position="439"/>
    </location>
</feature>
<dbReference type="Pfam" id="PF00534">
    <property type="entry name" value="Glycos_transf_1"/>
    <property type="match status" value="1"/>
</dbReference>
<gene>
    <name evidence="4" type="ORF">GCM10009784_18660</name>
</gene>
<evidence type="ECO:0000256" key="1">
    <source>
        <dbReference type="ARBA" id="ARBA00022679"/>
    </source>
</evidence>
<dbReference type="InterPro" id="IPR050194">
    <property type="entry name" value="Glycosyltransferase_grp1"/>
</dbReference>
<organism evidence="4 5">
    <name type="scientific">Arthrobacter parietis</name>
    <dbReference type="NCBI Taxonomy" id="271434"/>
    <lineage>
        <taxon>Bacteria</taxon>
        <taxon>Bacillati</taxon>
        <taxon>Actinomycetota</taxon>
        <taxon>Actinomycetes</taxon>
        <taxon>Micrococcales</taxon>
        <taxon>Micrococcaceae</taxon>
        <taxon>Arthrobacter</taxon>
    </lineage>
</organism>
<dbReference type="RefSeq" id="WP_346028184.1">
    <property type="nucleotide sequence ID" value="NZ_BAAAON010000002.1"/>
</dbReference>
<dbReference type="CDD" id="cd03801">
    <property type="entry name" value="GT4_PimA-like"/>
    <property type="match status" value="1"/>
</dbReference>
<name>A0ABP5MM39_9MICC</name>
<feature type="domain" description="Glycosyl transferase family 1" evidence="3">
    <location>
        <begin position="217"/>
        <end position="374"/>
    </location>
</feature>
<dbReference type="PANTHER" id="PTHR45947">
    <property type="entry name" value="SULFOQUINOVOSYL TRANSFERASE SQD2"/>
    <property type="match status" value="1"/>
</dbReference>
<comment type="caution">
    <text evidence="4">The sequence shown here is derived from an EMBL/GenBank/DDBJ whole genome shotgun (WGS) entry which is preliminary data.</text>
</comment>
<dbReference type="SUPFAM" id="SSF53756">
    <property type="entry name" value="UDP-Glycosyltransferase/glycogen phosphorylase"/>
    <property type="match status" value="1"/>
</dbReference>
<evidence type="ECO:0000313" key="4">
    <source>
        <dbReference type="EMBL" id="GAA2175607.1"/>
    </source>
</evidence>
<dbReference type="InterPro" id="IPR001296">
    <property type="entry name" value="Glyco_trans_1"/>
</dbReference>
<dbReference type="PANTHER" id="PTHR45947:SF14">
    <property type="entry name" value="SLL1723 PROTEIN"/>
    <property type="match status" value="1"/>
</dbReference>
<proteinExistence type="predicted"/>
<dbReference type="EMBL" id="BAAAON010000002">
    <property type="protein sequence ID" value="GAA2175607.1"/>
    <property type="molecule type" value="Genomic_DNA"/>
</dbReference>
<dbReference type="Proteomes" id="UP001500974">
    <property type="component" value="Unassembled WGS sequence"/>
</dbReference>
<sequence length="439" mass="47274">MQLSNEGRVGYVLKIYPRFSETFIVTEILAREAAGEDLEIFSLRPPVDPRFHPELARVQAPVTYVARPQKLSEGWPIIAAAHNVIPNFAQRFAALLPDLAECEASEVHQGVELATRVTERGITHLHAHFGSIAARTARIASALTGVPFSFTAHAKDIYHEQVDQAELIRLIQAAHHTVTVSDFNYRYLSTLAPAASGRLHRVYNGLELSRFPFRESAPVHMPFRIAAVGRLVEKKGFSLLIDAVAALVRSGVQVDVRIAGGGELADSLADRVRLLGLSDQIHLLGPRTQSEVIELLRWADVFAAPCIIGADGNADGLPTVLLEAMAMGVVCIGSDVTGIPEVLGGMDGAATGLLVRAGNVEDLILALRTTASDSFDRMATALAARSLIERCFDSRSQSAQLQRLCGTAAAEADPPVRAEHPSSVSSSCFTSPELEAVVR</sequence>